<evidence type="ECO:0000313" key="2">
    <source>
        <dbReference type="Proteomes" id="UP000038802"/>
    </source>
</evidence>
<dbReference type="EMBL" id="CSAE01001008">
    <property type="protein sequence ID" value="COX20136.1"/>
    <property type="molecule type" value="Genomic_DNA"/>
</dbReference>
<protein>
    <submittedName>
        <fullName evidence="1">Uncharacterized protein</fullName>
    </submittedName>
</protein>
<gene>
    <name evidence="1" type="ORF">ERS007703_04903</name>
</gene>
<accession>A0A0U0T1H3</accession>
<proteinExistence type="predicted"/>
<dbReference type="AlphaFoldDB" id="A0A0U0T1H3"/>
<organism evidence="1 2">
    <name type="scientific">Mycobacterium tuberculosis</name>
    <dbReference type="NCBI Taxonomy" id="1773"/>
    <lineage>
        <taxon>Bacteria</taxon>
        <taxon>Bacillati</taxon>
        <taxon>Actinomycetota</taxon>
        <taxon>Actinomycetes</taxon>
        <taxon>Mycobacteriales</taxon>
        <taxon>Mycobacteriaceae</taxon>
        <taxon>Mycobacterium</taxon>
        <taxon>Mycobacterium tuberculosis complex</taxon>
    </lineage>
</organism>
<evidence type="ECO:0000313" key="1">
    <source>
        <dbReference type="EMBL" id="COX20136.1"/>
    </source>
</evidence>
<sequence>MPAPLLMCARPPANWSEWFLSPVIRFSKLLTVSSNSFRCLTVVSSTMFRFLTTSPIA</sequence>
<name>A0A0U0T1H3_MYCTX</name>
<reference evidence="2" key="1">
    <citation type="submission" date="2015-03" db="EMBL/GenBank/DDBJ databases">
        <authorList>
            <consortium name="Pathogen Informatics"/>
        </authorList>
    </citation>
    <scope>NUCLEOTIDE SEQUENCE [LARGE SCALE GENOMIC DNA]</scope>
    <source>
        <strain evidence="2">K00500041</strain>
    </source>
</reference>
<dbReference type="Proteomes" id="UP000038802">
    <property type="component" value="Unassembled WGS sequence"/>
</dbReference>